<name>A0ABX6AGH5_STRVD</name>
<feature type="compositionally biased region" description="Basic and acidic residues" evidence="1">
    <location>
        <begin position="129"/>
        <end position="172"/>
    </location>
</feature>
<gene>
    <name evidence="2" type="ORF">CP969_16895</name>
</gene>
<evidence type="ECO:0000313" key="2">
    <source>
        <dbReference type="EMBL" id="QEU86198.1"/>
    </source>
</evidence>
<reference evidence="2 3" key="1">
    <citation type="submission" date="2017-09" db="EMBL/GenBank/DDBJ databases">
        <authorList>
            <person name="Lee N."/>
            <person name="Cho B.-K."/>
        </authorList>
    </citation>
    <scope>NUCLEOTIDE SEQUENCE [LARGE SCALE GENOMIC DNA]</scope>
    <source>
        <strain evidence="2 3">ATCC 39115</strain>
    </source>
</reference>
<sequence>MTEIARPTGLRAGATDVVTESYAFACMRCGYGWEQTYEIQHHTDAEGQDFVVCVADGRIIPSPLSRPTCRICDGHLVRIMRAGRVASARDAAHRERLVPPAGPVEAPWDAEGTVPAEERRPGDRRHRHLSDLLHLFHREDHRGASREDYRETGREDHRETGRESHRAVRREG</sequence>
<accession>A0ABX6AGH5</accession>
<organism evidence="2 3">
    <name type="scientific">Streptomyces viridosporus T7A</name>
    <dbReference type="NCBI Taxonomy" id="665577"/>
    <lineage>
        <taxon>Bacteria</taxon>
        <taxon>Bacillati</taxon>
        <taxon>Actinomycetota</taxon>
        <taxon>Actinomycetes</taxon>
        <taxon>Kitasatosporales</taxon>
        <taxon>Streptomycetaceae</taxon>
        <taxon>Streptomyces</taxon>
    </lineage>
</organism>
<dbReference type="Proteomes" id="UP000327143">
    <property type="component" value="Chromosome"/>
</dbReference>
<proteinExistence type="predicted"/>
<dbReference type="RefSeq" id="WP_016825895.1">
    <property type="nucleotide sequence ID" value="NZ_CP023700.1"/>
</dbReference>
<evidence type="ECO:0000256" key="1">
    <source>
        <dbReference type="SAM" id="MobiDB-lite"/>
    </source>
</evidence>
<evidence type="ECO:0000313" key="3">
    <source>
        <dbReference type="Proteomes" id="UP000327143"/>
    </source>
</evidence>
<keyword evidence="3" id="KW-1185">Reference proteome</keyword>
<feature type="region of interest" description="Disordered" evidence="1">
    <location>
        <begin position="98"/>
        <end position="172"/>
    </location>
</feature>
<protein>
    <recommendedName>
        <fullName evidence="4">C2H2-type domain-containing protein</fullName>
    </recommendedName>
</protein>
<evidence type="ECO:0008006" key="4">
    <source>
        <dbReference type="Google" id="ProtNLM"/>
    </source>
</evidence>
<dbReference type="EMBL" id="CP023700">
    <property type="protein sequence ID" value="QEU86198.1"/>
    <property type="molecule type" value="Genomic_DNA"/>
</dbReference>